<keyword evidence="2" id="KW-1185">Reference proteome</keyword>
<dbReference type="EMBL" id="JARKIB010000074">
    <property type="protein sequence ID" value="KAJ7748080.1"/>
    <property type="molecule type" value="Genomic_DNA"/>
</dbReference>
<dbReference type="AlphaFoldDB" id="A0AAD7IQG8"/>
<gene>
    <name evidence="1" type="ORF">B0H16DRAFT_1725691</name>
</gene>
<proteinExistence type="predicted"/>
<organism evidence="1 2">
    <name type="scientific">Mycena metata</name>
    <dbReference type="NCBI Taxonomy" id="1033252"/>
    <lineage>
        <taxon>Eukaryota</taxon>
        <taxon>Fungi</taxon>
        <taxon>Dikarya</taxon>
        <taxon>Basidiomycota</taxon>
        <taxon>Agaricomycotina</taxon>
        <taxon>Agaricomycetes</taxon>
        <taxon>Agaricomycetidae</taxon>
        <taxon>Agaricales</taxon>
        <taxon>Marasmiineae</taxon>
        <taxon>Mycenaceae</taxon>
        <taxon>Mycena</taxon>
    </lineage>
</organism>
<dbReference type="Proteomes" id="UP001215598">
    <property type="component" value="Unassembled WGS sequence"/>
</dbReference>
<reference evidence="1" key="1">
    <citation type="submission" date="2023-03" db="EMBL/GenBank/DDBJ databases">
        <title>Massive genome expansion in bonnet fungi (Mycena s.s.) driven by repeated elements and novel gene families across ecological guilds.</title>
        <authorList>
            <consortium name="Lawrence Berkeley National Laboratory"/>
            <person name="Harder C.B."/>
            <person name="Miyauchi S."/>
            <person name="Viragh M."/>
            <person name="Kuo A."/>
            <person name="Thoen E."/>
            <person name="Andreopoulos B."/>
            <person name="Lu D."/>
            <person name="Skrede I."/>
            <person name="Drula E."/>
            <person name="Henrissat B."/>
            <person name="Morin E."/>
            <person name="Kohler A."/>
            <person name="Barry K."/>
            <person name="LaButti K."/>
            <person name="Morin E."/>
            <person name="Salamov A."/>
            <person name="Lipzen A."/>
            <person name="Mereny Z."/>
            <person name="Hegedus B."/>
            <person name="Baldrian P."/>
            <person name="Stursova M."/>
            <person name="Weitz H."/>
            <person name="Taylor A."/>
            <person name="Grigoriev I.V."/>
            <person name="Nagy L.G."/>
            <person name="Martin F."/>
            <person name="Kauserud H."/>
        </authorList>
    </citation>
    <scope>NUCLEOTIDE SEQUENCE</scope>
    <source>
        <strain evidence="1">CBHHK182m</strain>
    </source>
</reference>
<comment type="caution">
    <text evidence="1">The sequence shown here is derived from an EMBL/GenBank/DDBJ whole genome shotgun (WGS) entry which is preliminary data.</text>
</comment>
<name>A0AAD7IQG8_9AGAR</name>
<accession>A0AAD7IQG8</accession>
<sequence length="64" mass="7366">MAEPHDPKQNAIDMAKARSSTAINVAHVRDFLHTGPAQWRRREQIVGILSKDPVFDKSTRFLFY</sequence>
<evidence type="ECO:0000313" key="2">
    <source>
        <dbReference type="Proteomes" id="UP001215598"/>
    </source>
</evidence>
<evidence type="ECO:0000313" key="1">
    <source>
        <dbReference type="EMBL" id="KAJ7748080.1"/>
    </source>
</evidence>
<protein>
    <submittedName>
        <fullName evidence="1">Uncharacterized protein</fullName>
    </submittedName>
</protein>